<dbReference type="RefSeq" id="WP_387726127.1">
    <property type="nucleotide sequence ID" value="NZ_JBIAPI010000016.1"/>
</dbReference>
<sequence>MVKDNLWKEAKVSRATMNRATRIMAEWDTRVADCDGFTSGEARKNDELVTLRAKLADKTRECTELHHRLDAAATAIAVLHHDNTLLRQELDHSGQLVSLTAHRSGRRRNQDPPLIGPC</sequence>
<evidence type="ECO:0008006" key="3">
    <source>
        <dbReference type="Google" id="ProtNLM"/>
    </source>
</evidence>
<proteinExistence type="predicted"/>
<gene>
    <name evidence="1" type="ORF">ACFYV7_39545</name>
</gene>
<evidence type="ECO:0000313" key="1">
    <source>
        <dbReference type="EMBL" id="MFF3228937.1"/>
    </source>
</evidence>
<accession>A0ABW6R782</accession>
<keyword evidence="2" id="KW-1185">Reference proteome</keyword>
<dbReference type="Proteomes" id="UP001601948">
    <property type="component" value="Unassembled WGS sequence"/>
</dbReference>
<comment type="caution">
    <text evidence="1">The sequence shown here is derived from an EMBL/GenBank/DDBJ whole genome shotgun (WGS) entry which is preliminary data.</text>
</comment>
<organism evidence="1 2">
    <name type="scientific">Nocardia suismassiliense</name>
    <dbReference type="NCBI Taxonomy" id="2077092"/>
    <lineage>
        <taxon>Bacteria</taxon>
        <taxon>Bacillati</taxon>
        <taxon>Actinomycetota</taxon>
        <taxon>Actinomycetes</taxon>
        <taxon>Mycobacteriales</taxon>
        <taxon>Nocardiaceae</taxon>
        <taxon>Nocardia</taxon>
    </lineage>
</organism>
<evidence type="ECO:0000313" key="2">
    <source>
        <dbReference type="Proteomes" id="UP001601948"/>
    </source>
</evidence>
<reference evidence="1 2" key="1">
    <citation type="submission" date="2024-10" db="EMBL/GenBank/DDBJ databases">
        <title>The Natural Products Discovery Center: Release of the First 8490 Sequenced Strains for Exploring Actinobacteria Biosynthetic Diversity.</title>
        <authorList>
            <person name="Kalkreuter E."/>
            <person name="Kautsar S.A."/>
            <person name="Yang D."/>
            <person name="Bader C.D."/>
            <person name="Teijaro C.N."/>
            <person name="Fluegel L."/>
            <person name="Davis C.M."/>
            <person name="Simpson J.R."/>
            <person name="Lauterbach L."/>
            <person name="Steele A.D."/>
            <person name="Gui C."/>
            <person name="Meng S."/>
            <person name="Li G."/>
            <person name="Viehrig K."/>
            <person name="Ye F."/>
            <person name="Su P."/>
            <person name="Kiefer A.F."/>
            <person name="Nichols A."/>
            <person name="Cepeda A.J."/>
            <person name="Yan W."/>
            <person name="Fan B."/>
            <person name="Jiang Y."/>
            <person name="Adhikari A."/>
            <person name="Zheng C.-J."/>
            <person name="Schuster L."/>
            <person name="Cowan T.M."/>
            <person name="Smanski M.J."/>
            <person name="Chevrette M.G."/>
            <person name="De Carvalho L.P.S."/>
            <person name="Shen B."/>
        </authorList>
    </citation>
    <scope>NUCLEOTIDE SEQUENCE [LARGE SCALE GENOMIC DNA]</scope>
    <source>
        <strain evidence="1 2">NPDC003040</strain>
    </source>
</reference>
<dbReference type="EMBL" id="JBIAPI010000016">
    <property type="protein sequence ID" value="MFF3228937.1"/>
    <property type="molecule type" value="Genomic_DNA"/>
</dbReference>
<name>A0ABW6R782_9NOCA</name>
<protein>
    <recommendedName>
        <fullName evidence="3">Transposase</fullName>
    </recommendedName>
</protein>